<comment type="subcellular location">
    <subcellularLocation>
        <location evidence="1">Chromosome</location>
        <location evidence="1">Centromere</location>
    </subcellularLocation>
    <subcellularLocation>
        <location evidence="9">Nucleus</location>
    </subcellularLocation>
    <subcellularLocation>
        <location evidence="9">Chromosome</location>
        <location evidence="9">Centromere</location>
        <location evidence="9">Kinetochore</location>
    </subcellularLocation>
</comment>
<keyword evidence="8 9" id="KW-0137">Centromere</keyword>
<dbReference type="Pfam" id="PF08234">
    <property type="entry name" value="Spindle_Spc25"/>
    <property type="match status" value="1"/>
</dbReference>
<dbReference type="Gene3D" id="3.30.457.50">
    <property type="entry name" value="Chromosome segregation protein Spc25"/>
    <property type="match status" value="1"/>
</dbReference>
<evidence type="ECO:0000256" key="5">
    <source>
        <dbReference type="ARBA" id="ARBA00022776"/>
    </source>
</evidence>
<evidence type="ECO:0000256" key="6">
    <source>
        <dbReference type="ARBA" id="ARBA00023054"/>
    </source>
</evidence>
<dbReference type="CDD" id="cd23784">
    <property type="entry name" value="RWD_Spc25"/>
    <property type="match status" value="1"/>
</dbReference>
<keyword evidence="11" id="KW-1133">Transmembrane helix</keyword>
<dbReference type="PANTHER" id="PTHR14281:SF0">
    <property type="entry name" value="KINETOCHORE PROTEIN SPC25"/>
    <property type="match status" value="1"/>
</dbReference>
<comment type="subunit">
    <text evidence="9">Component of the NDC80 complex.</text>
</comment>
<protein>
    <recommendedName>
        <fullName evidence="9">Kinetochore protein SPC25</fullName>
    </recommendedName>
</protein>
<evidence type="ECO:0000259" key="12">
    <source>
        <dbReference type="Pfam" id="PF08234"/>
    </source>
</evidence>
<name>A0A1S3T9W3_VIGRR</name>
<dbReference type="STRING" id="3916.A0A1S3T9W3"/>
<keyword evidence="5 9" id="KW-0498">Mitosis</keyword>
<accession>A0A1S3T9W3</accession>
<evidence type="ECO:0000313" key="14">
    <source>
        <dbReference type="RefSeq" id="XP_014490557.1"/>
    </source>
</evidence>
<dbReference type="GO" id="GO:0007059">
    <property type="term" value="P:chromosome segregation"/>
    <property type="evidence" value="ECO:0007669"/>
    <property type="project" value="InterPro"/>
</dbReference>
<dbReference type="RefSeq" id="XP_014490557.1">
    <property type="nucleotide sequence ID" value="XM_014635071.2"/>
</dbReference>
<evidence type="ECO:0000256" key="2">
    <source>
        <dbReference type="ARBA" id="ARBA00006379"/>
    </source>
</evidence>
<dbReference type="KEGG" id="vra:106753278"/>
<dbReference type="GO" id="GO:0031262">
    <property type="term" value="C:Ndc80 complex"/>
    <property type="evidence" value="ECO:0007669"/>
    <property type="project" value="InterPro"/>
</dbReference>
<evidence type="ECO:0000256" key="9">
    <source>
        <dbReference type="RuleBase" id="RU367150"/>
    </source>
</evidence>
<keyword evidence="9" id="KW-0995">Kinetochore</keyword>
<keyword evidence="4 9" id="KW-0132">Cell division</keyword>
<proteinExistence type="inferred from homology"/>
<evidence type="ECO:0000256" key="4">
    <source>
        <dbReference type="ARBA" id="ARBA00022618"/>
    </source>
</evidence>
<evidence type="ECO:0000256" key="1">
    <source>
        <dbReference type="ARBA" id="ARBA00004584"/>
    </source>
</evidence>
<keyword evidence="3 9" id="KW-0158">Chromosome</keyword>
<dbReference type="Proteomes" id="UP000087766">
    <property type="component" value="Unplaced"/>
</dbReference>
<comment type="function">
    <text evidence="9">Acts as a component of the essential kinetochore-associated NDC80 complex, which is required for chromosome segregation and spindle checkpoint activity.</text>
</comment>
<sequence>MESTISICDAEISLQTQKINAFTASFSESLHSLLHTVQETARCQVQLDESKAKLRDTEDDLVKALAVKTRKEAKRMALVDAIASTKARVQELDAIIQEQRTKKQAYAAILSQQSLALTASEGELNESVEQKDETQEVISWYNTVLGFHVKCGRGVKFTFKNINMNNPNEEYFFTILHGKDTYSLLSCEPSLGETKELIHELNNTNDLFKFVRVMRKKFQEAVAQGSLVETAGEHEESAFNSASAPVLLMSSVRSDFPGKENEHQVEPIEGNTKVGKIHVNRRLKAVLSPGSASSVRKSPRLKVFFLDLKYNYHSWNNCYGLLFYVHWPFFSSILLFLLYFS</sequence>
<keyword evidence="11" id="KW-0812">Transmembrane</keyword>
<reference evidence="14" key="1">
    <citation type="submission" date="2025-08" db="UniProtKB">
        <authorList>
            <consortium name="RefSeq"/>
        </authorList>
    </citation>
    <scope>IDENTIFICATION</scope>
    <source>
        <tissue evidence="14">Leaf</tissue>
    </source>
</reference>
<keyword evidence="7 9" id="KW-0131">Cell cycle</keyword>
<comment type="similarity">
    <text evidence="2 9">Belongs to the SPC25 family.</text>
</comment>
<dbReference type="AlphaFoldDB" id="A0A1S3T9W3"/>
<keyword evidence="9" id="KW-0539">Nucleus</keyword>
<dbReference type="GO" id="GO:0051301">
    <property type="term" value="P:cell division"/>
    <property type="evidence" value="ECO:0007669"/>
    <property type="project" value="UniProtKB-UniRule"/>
</dbReference>
<dbReference type="FunFam" id="3.30.457.50:FF:000001">
    <property type="entry name" value="Probable kinetochore protein spc25"/>
    <property type="match status" value="1"/>
</dbReference>
<dbReference type="OrthoDB" id="6353017at2759"/>
<evidence type="ECO:0000256" key="7">
    <source>
        <dbReference type="ARBA" id="ARBA00023306"/>
    </source>
</evidence>
<evidence type="ECO:0000256" key="11">
    <source>
        <dbReference type="SAM" id="Phobius"/>
    </source>
</evidence>
<feature type="coiled-coil region" evidence="10">
    <location>
        <begin position="47"/>
        <end position="102"/>
    </location>
</feature>
<dbReference type="InterPro" id="IPR013255">
    <property type="entry name" value="Spc25_C"/>
</dbReference>
<evidence type="ECO:0000256" key="8">
    <source>
        <dbReference type="ARBA" id="ARBA00023328"/>
    </source>
</evidence>
<dbReference type="InterPro" id="IPR045143">
    <property type="entry name" value="Spc25"/>
</dbReference>
<organism evidence="13 14">
    <name type="scientific">Vigna radiata var. radiata</name>
    <name type="common">Mung bean</name>
    <name type="synonym">Phaseolus aureus</name>
    <dbReference type="NCBI Taxonomy" id="3916"/>
    <lineage>
        <taxon>Eukaryota</taxon>
        <taxon>Viridiplantae</taxon>
        <taxon>Streptophyta</taxon>
        <taxon>Embryophyta</taxon>
        <taxon>Tracheophyta</taxon>
        <taxon>Spermatophyta</taxon>
        <taxon>Magnoliopsida</taxon>
        <taxon>eudicotyledons</taxon>
        <taxon>Gunneridae</taxon>
        <taxon>Pentapetalae</taxon>
        <taxon>rosids</taxon>
        <taxon>fabids</taxon>
        <taxon>Fabales</taxon>
        <taxon>Fabaceae</taxon>
        <taxon>Papilionoideae</taxon>
        <taxon>50 kb inversion clade</taxon>
        <taxon>NPAAA clade</taxon>
        <taxon>indigoferoid/millettioid clade</taxon>
        <taxon>Phaseoleae</taxon>
        <taxon>Vigna</taxon>
    </lineage>
</organism>
<keyword evidence="13" id="KW-1185">Reference proteome</keyword>
<feature type="transmembrane region" description="Helical" evidence="11">
    <location>
        <begin position="321"/>
        <end position="340"/>
    </location>
</feature>
<evidence type="ECO:0000256" key="10">
    <source>
        <dbReference type="SAM" id="Coils"/>
    </source>
</evidence>
<keyword evidence="11" id="KW-0472">Membrane</keyword>
<dbReference type="GO" id="GO:0005634">
    <property type="term" value="C:nucleus"/>
    <property type="evidence" value="ECO:0007669"/>
    <property type="project" value="UniProtKB-SubCell"/>
</dbReference>
<evidence type="ECO:0000313" key="13">
    <source>
        <dbReference type="Proteomes" id="UP000087766"/>
    </source>
</evidence>
<dbReference type="PANTHER" id="PTHR14281">
    <property type="entry name" value="KINETOCHORE PROTEIN SPC25-RELATED"/>
    <property type="match status" value="1"/>
</dbReference>
<dbReference type="GeneID" id="106753278"/>
<feature type="domain" description="Chromosome segregation protein Spc25 C-terminal" evidence="12">
    <location>
        <begin position="152"/>
        <end position="219"/>
    </location>
</feature>
<keyword evidence="6 10" id="KW-0175">Coiled coil</keyword>
<evidence type="ECO:0000256" key="3">
    <source>
        <dbReference type="ARBA" id="ARBA00022454"/>
    </source>
</evidence>
<gene>
    <name evidence="14" type="primary">LOC106753278</name>
</gene>